<dbReference type="PRINTS" id="PR01438">
    <property type="entry name" value="UNVRSLSTRESS"/>
</dbReference>
<feature type="domain" description="UspA" evidence="2">
    <location>
        <begin position="151"/>
        <end position="274"/>
    </location>
</feature>
<dbReference type="PANTHER" id="PTHR31964">
    <property type="entry name" value="ADENINE NUCLEOTIDE ALPHA HYDROLASES-LIKE SUPERFAMILY PROTEIN"/>
    <property type="match status" value="1"/>
</dbReference>
<evidence type="ECO:0000313" key="4">
    <source>
        <dbReference type="Proteomes" id="UP000624325"/>
    </source>
</evidence>
<evidence type="ECO:0000259" key="2">
    <source>
        <dbReference type="Pfam" id="PF00582"/>
    </source>
</evidence>
<evidence type="ECO:0000313" key="3">
    <source>
        <dbReference type="EMBL" id="GIF60569.1"/>
    </source>
</evidence>
<evidence type="ECO:0000256" key="1">
    <source>
        <dbReference type="ARBA" id="ARBA00008791"/>
    </source>
</evidence>
<dbReference type="RefSeq" id="WP_203707389.1">
    <property type="nucleotide sequence ID" value="NZ_BAAALU010000007.1"/>
</dbReference>
<dbReference type="Proteomes" id="UP000624325">
    <property type="component" value="Unassembled WGS sequence"/>
</dbReference>
<sequence length="283" mass="29058">MDRPVVVGVDGSLGSIAAVHYAAALAGRRGAPLRLVHGYLHPLGYGALGVSPYTPARPDPRVDAANMLARIAAQATREHPFLDVATEQIAAGGGPALIECSRGAEAVVVGHRGLSAPAELVLGSVSSQVAARASGPVVVVRQPAGGRLDGPVVVGVDGSTGCVPALEFAFEEAAQRALPLLAVHVADETDRPGWAAEELLDDAVDPWVTKYPLVDVRRQVRPATMVEQALVELSADASLVVVGSRGRGGLSGLLLGSTSQALVHHGRCPVTVVHPRATRRAGA</sequence>
<dbReference type="SUPFAM" id="SSF52402">
    <property type="entry name" value="Adenine nucleotide alpha hydrolases-like"/>
    <property type="match status" value="2"/>
</dbReference>
<protein>
    <submittedName>
        <fullName evidence="3">Universal stress protein</fullName>
    </submittedName>
</protein>
<dbReference type="Pfam" id="PF00582">
    <property type="entry name" value="Usp"/>
    <property type="match status" value="2"/>
</dbReference>
<reference evidence="3 4" key="1">
    <citation type="submission" date="2021-01" db="EMBL/GenBank/DDBJ databases">
        <title>Whole genome shotgun sequence of Asanoa iriomotensis NBRC 100142.</title>
        <authorList>
            <person name="Komaki H."/>
            <person name="Tamura T."/>
        </authorList>
    </citation>
    <scope>NUCLEOTIDE SEQUENCE [LARGE SCALE GENOMIC DNA]</scope>
    <source>
        <strain evidence="3 4">NBRC 100142</strain>
    </source>
</reference>
<proteinExistence type="inferred from homology"/>
<gene>
    <name evidence="3" type="ORF">Air01nite_66640</name>
</gene>
<dbReference type="InterPro" id="IPR014729">
    <property type="entry name" value="Rossmann-like_a/b/a_fold"/>
</dbReference>
<dbReference type="PANTHER" id="PTHR31964:SF113">
    <property type="entry name" value="USPA DOMAIN-CONTAINING PROTEIN"/>
    <property type="match status" value="1"/>
</dbReference>
<dbReference type="InterPro" id="IPR006016">
    <property type="entry name" value="UspA"/>
</dbReference>
<comment type="caution">
    <text evidence="3">The sequence shown here is derived from an EMBL/GenBank/DDBJ whole genome shotgun (WGS) entry which is preliminary data.</text>
</comment>
<dbReference type="InterPro" id="IPR006015">
    <property type="entry name" value="Universal_stress_UspA"/>
</dbReference>
<name>A0ABQ4CCS9_9ACTN</name>
<keyword evidence="4" id="KW-1185">Reference proteome</keyword>
<feature type="domain" description="UspA" evidence="2">
    <location>
        <begin position="3"/>
        <end position="141"/>
    </location>
</feature>
<accession>A0ABQ4CCS9</accession>
<organism evidence="3 4">
    <name type="scientific">Asanoa iriomotensis</name>
    <dbReference type="NCBI Taxonomy" id="234613"/>
    <lineage>
        <taxon>Bacteria</taxon>
        <taxon>Bacillati</taxon>
        <taxon>Actinomycetota</taxon>
        <taxon>Actinomycetes</taxon>
        <taxon>Micromonosporales</taxon>
        <taxon>Micromonosporaceae</taxon>
        <taxon>Asanoa</taxon>
    </lineage>
</organism>
<comment type="similarity">
    <text evidence="1">Belongs to the universal stress protein A family.</text>
</comment>
<dbReference type="EMBL" id="BONC01000071">
    <property type="protein sequence ID" value="GIF60569.1"/>
    <property type="molecule type" value="Genomic_DNA"/>
</dbReference>
<dbReference type="Gene3D" id="3.40.50.620">
    <property type="entry name" value="HUPs"/>
    <property type="match status" value="2"/>
</dbReference>